<dbReference type="PROSITE" id="PS50006">
    <property type="entry name" value="FHA_DOMAIN"/>
    <property type="match status" value="1"/>
</dbReference>
<dbReference type="CDD" id="cd00060">
    <property type="entry name" value="FHA"/>
    <property type="match status" value="1"/>
</dbReference>
<keyword evidence="5" id="KW-1185">Reference proteome</keyword>
<reference evidence="4" key="1">
    <citation type="submission" date="2022-03" db="EMBL/GenBank/DDBJ databases">
        <title>Cryobacterium sp. nov. strain ZS14-85, isolated from Antarctic soil.</title>
        <authorList>
            <person name="Li J."/>
            <person name="Niu G."/>
        </authorList>
    </citation>
    <scope>NUCLEOTIDE SEQUENCE</scope>
    <source>
        <strain evidence="4">ZS14-85</strain>
    </source>
</reference>
<sequence>MRHYSPGSWLGFVTDSGLVMLPGDISSELLDRIWGSLNAGQGLGALLEALTGSFGTSLAALPDFVIVSLVGSEARIAVRGPLQVRITGDSDQGDFRVTGARVTTWSESVAESPASIEVITDTAATPVVHLPIGSGVVLCSGLSLIVRAPSVIPLEELAASLVDTLDPGPASLPAPAESLAEARIFPETARGPKPVPVPEPEPEPATEPAPEHALVPEPVPEPRPEPVPIAMPPAAPTSVPAAGDPISLEDHTLGLAYDGLWGAPPRALIEGVPTFAPAAPVVQDRAAAEATIGATGVTIEAAGDHATDDDHDGETLSIEQIRALGLAAPASVPAAPALPTEPRLPGQLRVVHDGIPVRLDVALDRGAVIGRKPSAGRFSADRMPHLITVPSPEQDISRSHLEIRCEGMHVFAIDLQTTNGTRLLRAGSDPVRLDPQEPAMLVHGDVLDLGDAVLVTFEALS</sequence>
<evidence type="ECO:0000313" key="4">
    <source>
        <dbReference type="EMBL" id="MCI4658191.1"/>
    </source>
</evidence>
<evidence type="ECO:0000259" key="3">
    <source>
        <dbReference type="PROSITE" id="PS50006"/>
    </source>
</evidence>
<evidence type="ECO:0000313" key="5">
    <source>
        <dbReference type="Proteomes" id="UP001165341"/>
    </source>
</evidence>
<dbReference type="Proteomes" id="UP001165341">
    <property type="component" value="Unassembled WGS sequence"/>
</dbReference>
<organism evidence="4 5">
    <name type="scientific">Cryobacterium zhongshanensis</name>
    <dbReference type="NCBI Taxonomy" id="2928153"/>
    <lineage>
        <taxon>Bacteria</taxon>
        <taxon>Bacillati</taxon>
        <taxon>Actinomycetota</taxon>
        <taxon>Actinomycetes</taxon>
        <taxon>Micrococcales</taxon>
        <taxon>Microbacteriaceae</taxon>
        <taxon>Cryobacterium</taxon>
    </lineage>
</organism>
<dbReference type="Gene3D" id="2.60.200.20">
    <property type="match status" value="1"/>
</dbReference>
<accession>A0AA41UKR6</accession>
<gene>
    <name evidence="4" type="ORF">MQH31_10270</name>
</gene>
<name>A0AA41UKR6_9MICO</name>
<feature type="region of interest" description="Disordered" evidence="2">
    <location>
        <begin position="188"/>
        <end position="240"/>
    </location>
</feature>
<dbReference type="SUPFAM" id="SSF49879">
    <property type="entry name" value="SMAD/FHA domain"/>
    <property type="match status" value="1"/>
</dbReference>
<protein>
    <submittedName>
        <fullName evidence="4">FHA domain-containing protein</fullName>
    </submittedName>
</protein>
<comment type="caution">
    <text evidence="4">The sequence shown here is derived from an EMBL/GenBank/DDBJ whole genome shotgun (WGS) entry which is preliminary data.</text>
</comment>
<evidence type="ECO:0000256" key="2">
    <source>
        <dbReference type="SAM" id="MobiDB-lite"/>
    </source>
</evidence>
<dbReference type="AlphaFoldDB" id="A0AA41UKR6"/>
<keyword evidence="1" id="KW-0597">Phosphoprotein</keyword>
<evidence type="ECO:0000256" key="1">
    <source>
        <dbReference type="ARBA" id="ARBA00022553"/>
    </source>
</evidence>
<feature type="compositionally biased region" description="Pro residues" evidence="2">
    <location>
        <begin position="193"/>
        <end position="207"/>
    </location>
</feature>
<dbReference type="InterPro" id="IPR008984">
    <property type="entry name" value="SMAD_FHA_dom_sf"/>
</dbReference>
<feature type="compositionally biased region" description="Pro residues" evidence="2">
    <location>
        <begin position="217"/>
        <end position="235"/>
    </location>
</feature>
<dbReference type="Pfam" id="PF00498">
    <property type="entry name" value="FHA"/>
    <property type="match status" value="1"/>
</dbReference>
<dbReference type="InterPro" id="IPR000253">
    <property type="entry name" value="FHA_dom"/>
</dbReference>
<feature type="domain" description="FHA" evidence="3">
    <location>
        <begin position="367"/>
        <end position="423"/>
    </location>
</feature>
<dbReference type="RefSeq" id="WP_243011951.1">
    <property type="nucleotide sequence ID" value="NZ_JALGAR010000002.1"/>
</dbReference>
<dbReference type="EMBL" id="JALGAR010000002">
    <property type="protein sequence ID" value="MCI4658191.1"/>
    <property type="molecule type" value="Genomic_DNA"/>
</dbReference>
<proteinExistence type="predicted"/>